<dbReference type="PANTHER" id="PTHR42198:SF1">
    <property type="entry name" value="INTEGRAL MEMBRANE PROTEIN"/>
    <property type="match status" value="1"/>
</dbReference>
<evidence type="ECO:0000256" key="4">
    <source>
        <dbReference type="ARBA" id="ARBA00023136"/>
    </source>
</evidence>
<keyword evidence="4 5" id="KW-0472">Membrane</keyword>
<evidence type="ECO:0000256" key="1">
    <source>
        <dbReference type="ARBA" id="ARBA00004141"/>
    </source>
</evidence>
<comment type="caution">
    <text evidence="6">The sequence shown here is derived from an EMBL/GenBank/DDBJ whole genome shotgun (WGS) entry which is preliminary data.</text>
</comment>
<name>T0YB21_9ZZZZ</name>
<dbReference type="PANTHER" id="PTHR42198">
    <property type="entry name" value="INTEGRAL MEMBRANE PROTEIN"/>
    <property type="match status" value="1"/>
</dbReference>
<keyword evidence="2 5" id="KW-0812">Transmembrane</keyword>
<evidence type="ECO:0000256" key="3">
    <source>
        <dbReference type="ARBA" id="ARBA00022989"/>
    </source>
</evidence>
<dbReference type="Pfam" id="PF01956">
    <property type="entry name" value="EMC3_TMCO1"/>
    <property type="match status" value="1"/>
</dbReference>
<dbReference type="InterPro" id="IPR038978">
    <property type="entry name" value="MJ0935"/>
</dbReference>
<evidence type="ECO:0000313" key="6">
    <source>
        <dbReference type="EMBL" id="EQD30333.1"/>
    </source>
</evidence>
<reference evidence="6" key="1">
    <citation type="submission" date="2013-08" db="EMBL/GenBank/DDBJ databases">
        <authorList>
            <person name="Mendez C."/>
            <person name="Richter M."/>
            <person name="Ferrer M."/>
            <person name="Sanchez J."/>
        </authorList>
    </citation>
    <scope>NUCLEOTIDE SEQUENCE</scope>
</reference>
<dbReference type="AlphaFoldDB" id="T0YB21"/>
<dbReference type="GO" id="GO:0016020">
    <property type="term" value="C:membrane"/>
    <property type="evidence" value="ECO:0007669"/>
    <property type="project" value="UniProtKB-SubCell"/>
</dbReference>
<feature type="transmembrane region" description="Helical" evidence="5">
    <location>
        <begin position="12"/>
        <end position="30"/>
    </location>
</feature>
<organism evidence="6">
    <name type="scientific">mine drainage metagenome</name>
    <dbReference type="NCBI Taxonomy" id="410659"/>
    <lineage>
        <taxon>unclassified sequences</taxon>
        <taxon>metagenomes</taxon>
        <taxon>ecological metagenomes</taxon>
    </lineage>
</organism>
<reference evidence="6" key="2">
    <citation type="journal article" date="2014" name="ISME J.">
        <title>Microbial stratification in low pH oxic and suboxic macroscopic growths along an acid mine drainage.</title>
        <authorList>
            <person name="Mendez-Garcia C."/>
            <person name="Mesa V."/>
            <person name="Sprenger R.R."/>
            <person name="Richter M."/>
            <person name="Diez M.S."/>
            <person name="Solano J."/>
            <person name="Bargiela R."/>
            <person name="Golyshina O.V."/>
            <person name="Manteca A."/>
            <person name="Ramos J.L."/>
            <person name="Gallego J.R."/>
            <person name="Llorente I."/>
            <person name="Martins Dos Santos V.A."/>
            <person name="Jensen O.N."/>
            <person name="Pelaez A.I."/>
            <person name="Sanchez J."/>
            <person name="Ferrer M."/>
        </authorList>
    </citation>
    <scope>NUCLEOTIDE SEQUENCE</scope>
</reference>
<evidence type="ECO:0000256" key="2">
    <source>
        <dbReference type="ARBA" id="ARBA00022692"/>
    </source>
</evidence>
<comment type="subcellular location">
    <subcellularLocation>
        <location evidence="1">Membrane</location>
        <topology evidence="1">Multi-pass membrane protein</topology>
    </subcellularLocation>
</comment>
<proteinExistence type="predicted"/>
<evidence type="ECO:0000256" key="5">
    <source>
        <dbReference type="SAM" id="Phobius"/>
    </source>
</evidence>
<accession>T0YB21</accession>
<feature type="transmembrane region" description="Helical" evidence="5">
    <location>
        <begin position="128"/>
        <end position="149"/>
    </location>
</feature>
<dbReference type="EMBL" id="AUZZ01010277">
    <property type="protein sequence ID" value="EQD30333.1"/>
    <property type="molecule type" value="Genomic_DNA"/>
</dbReference>
<feature type="transmembrane region" description="Helical" evidence="5">
    <location>
        <begin position="89"/>
        <end position="108"/>
    </location>
</feature>
<evidence type="ECO:0008006" key="7">
    <source>
        <dbReference type="Google" id="ProtNLM"/>
    </source>
</evidence>
<protein>
    <recommendedName>
        <fullName evidence="7">DUF106 domain-containing protein</fullName>
    </recommendedName>
</protein>
<keyword evidence="3 5" id="KW-1133">Transmembrane helix</keyword>
<dbReference type="SMART" id="SM01415">
    <property type="entry name" value="DUF106"/>
    <property type="match status" value="1"/>
</dbReference>
<gene>
    <name evidence="6" type="ORF">B2A_14169</name>
</gene>
<sequence length="167" mass="19058">MLMLFTVMPSWVAVFIVVIAVAYSLGSLALQRKLANPKKMREIQARVKEHTKKLNEMVKSGAPKEEIMAKNKEVMPLVMESTKHQMKPMIVILPIFLLLYDVLLPYMATSMGFSKATIDFIFPNMNYQLFFFAVVFIVGMITTVFVMIYDKKKTKEEQALLAQSGSH</sequence>
<dbReference type="InterPro" id="IPR002809">
    <property type="entry name" value="EMC3/TMCO1"/>
</dbReference>